<reference evidence="8" key="1">
    <citation type="journal article" date="2019" name="Int. J. Syst. Evol. Microbiol.">
        <title>The Global Catalogue of Microorganisms (GCM) 10K type strain sequencing project: providing services to taxonomists for standard genome sequencing and annotation.</title>
        <authorList>
            <consortium name="The Broad Institute Genomics Platform"/>
            <consortium name="The Broad Institute Genome Sequencing Center for Infectious Disease"/>
            <person name="Wu L."/>
            <person name="Ma J."/>
        </authorList>
    </citation>
    <scope>NUCLEOTIDE SEQUENCE [LARGE SCALE GENOMIC DNA]</scope>
    <source>
        <strain evidence="8">CCM 8702</strain>
    </source>
</reference>
<keyword evidence="3" id="KW-0227">DNA damage</keyword>
<dbReference type="Gene3D" id="3.30.310.20">
    <property type="entry name" value="DNA-3-methyladenine glycosylase AlkA, N-terminal domain"/>
    <property type="match status" value="1"/>
</dbReference>
<dbReference type="EMBL" id="BMDD01000003">
    <property type="protein sequence ID" value="GGH80531.1"/>
    <property type="molecule type" value="Genomic_DNA"/>
</dbReference>
<keyword evidence="8" id="KW-1185">Reference proteome</keyword>
<evidence type="ECO:0000256" key="4">
    <source>
        <dbReference type="ARBA" id="ARBA00023204"/>
    </source>
</evidence>
<comment type="caution">
    <text evidence="7">The sequence shown here is derived from an EMBL/GenBank/DDBJ whole genome shotgun (WGS) entry which is preliminary data.</text>
</comment>
<dbReference type="Gene3D" id="1.10.340.30">
    <property type="entry name" value="Hypothetical protein, domain 2"/>
    <property type="match status" value="1"/>
</dbReference>
<evidence type="ECO:0000259" key="5">
    <source>
        <dbReference type="SMART" id="SM00478"/>
    </source>
</evidence>
<feature type="domain" description="HhH-GPD" evidence="5">
    <location>
        <begin position="149"/>
        <end position="321"/>
    </location>
</feature>
<dbReference type="Proteomes" id="UP000605427">
    <property type="component" value="Unassembled WGS sequence"/>
</dbReference>
<comment type="catalytic activity">
    <reaction evidence="1">
        <text>Hydrolysis of alkylated DNA, releasing 3-methyladenine, 3-methylguanine, 7-methylguanine and 7-methyladenine.</text>
        <dbReference type="EC" id="3.2.2.21"/>
    </reaction>
</comment>
<dbReference type="InterPro" id="IPR003265">
    <property type="entry name" value="HhH-GPD_domain"/>
</dbReference>
<evidence type="ECO:0000313" key="8">
    <source>
        <dbReference type="Proteomes" id="UP000605427"/>
    </source>
</evidence>
<dbReference type="SUPFAM" id="SSF48150">
    <property type="entry name" value="DNA-glycosylase"/>
    <property type="match status" value="1"/>
</dbReference>
<keyword evidence="4" id="KW-0234">DNA repair</keyword>
<evidence type="ECO:0000259" key="6">
    <source>
        <dbReference type="SMART" id="SM01009"/>
    </source>
</evidence>
<evidence type="ECO:0000256" key="2">
    <source>
        <dbReference type="ARBA" id="ARBA00012000"/>
    </source>
</evidence>
<dbReference type="CDD" id="cd00056">
    <property type="entry name" value="ENDO3c"/>
    <property type="match status" value="1"/>
</dbReference>
<dbReference type="PANTHER" id="PTHR43003">
    <property type="entry name" value="DNA-3-METHYLADENINE GLYCOSYLASE"/>
    <property type="match status" value="1"/>
</dbReference>
<dbReference type="Pfam" id="PF06029">
    <property type="entry name" value="AlkA_N"/>
    <property type="match status" value="1"/>
</dbReference>
<dbReference type="PANTHER" id="PTHR43003:SF12">
    <property type="entry name" value="DNA-3-METHYLADENINE GLYCOSYLASE"/>
    <property type="match status" value="1"/>
</dbReference>
<dbReference type="InterPro" id="IPR011257">
    <property type="entry name" value="DNA_glycosylase"/>
</dbReference>
<dbReference type="EC" id="3.2.2.21" evidence="2"/>
<organism evidence="7 8">
    <name type="scientific">Saccharibacillus endophyticus</name>
    <dbReference type="NCBI Taxonomy" id="2060666"/>
    <lineage>
        <taxon>Bacteria</taxon>
        <taxon>Bacillati</taxon>
        <taxon>Bacillota</taxon>
        <taxon>Bacilli</taxon>
        <taxon>Bacillales</taxon>
        <taxon>Paenibacillaceae</taxon>
        <taxon>Saccharibacillus</taxon>
    </lineage>
</organism>
<dbReference type="SMART" id="SM00478">
    <property type="entry name" value="ENDO3c"/>
    <property type="match status" value="1"/>
</dbReference>
<dbReference type="Pfam" id="PF00730">
    <property type="entry name" value="HhH-GPD"/>
    <property type="match status" value="1"/>
</dbReference>
<evidence type="ECO:0000313" key="7">
    <source>
        <dbReference type="EMBL" id="GGH80531.1"/>
    </source>
</evidence>
<dbReference type="SMART" id="SM01009">
    <property type="entry name" value="AlkA_N"/>
    <property type="match status" value="1"/>
</dbReference>
<dbReference type="InterPro" id="IPR051912">
    <property type="entry name" value="Alkylbase_DNA_Glycosylase/TA"/>
</dbReference>
<evidence type="ECO:0000256" key="3">
    <source>
        <dbReference type="ARBA" id="ARBA00022763"/>
    </source>
</evidence>
<dbReference type="InterPro" id="IPR037046">
    <property type="entry name" value="AlkA_N_sf"/>
</dbReference>
<proteinExistence type="predicted"/>
<protein>
    <recommendedName>
        <fullName evidence="2">DNA-3-methyladenine glycosylase II</fullName>
        <ecNumber evidence="2">3.2.2.21</ecNumber>
    </recommendedName>
</protein>
<sequence>MTMTPPDYLSAERERSLSPPLLLRISEPFSWSECLAYLGRSDVEIMHRIEGERVYKPVELGGIPVLLELGYSADSASIQIGFPQGEATSEIRSAAASYVREWFGLDDDLLPFYALAEQDPILHPVVSAHAGLRLIGIPELFEALVWSITGQQISLGFAYTMKKRLVETYGEPLANTDLDVAFSENKPFFLFPQPARIAALSPDDLKPLQFSGRKAEYIIGIAQLFEQGKLDKKTLRHMKTAEARETLLAIRGIGAWTADYVGLKCLRHPTAFPVGDAGLQQALKRGLQLDRKPLLSEMTEASASWHGWEAYATFYLWHSLLAPPRQSSIST</sequence>
<evidence type="ECO:0000256" key="1">
    <source>
        <dbReference type="ARBA" id="ARBA00000086"/>
    </source>
</evidence>
<gene>
    <name evidence="7" type="primary">alkA</name>
    <name evidence="7" type="ORF">GCM10007362_28990</name>
</gene>
<name>A0ABQ1ZVR9_9BACL</name>
<dbReference type="InterPro" id="IPR010316">
    <property type="entry name" value="AlkA_N"/>
</dbReference>
<accession>A0ABQ1ZVR9</accession>
<feature type="domain" description="DNA-3-methyladenine glycosylase AlkA N-terminal" evidence="6">
    <location>
        <begin position="20"/>
        <end position="139"/>
    </location>
</feature>